<feature type="transmembrane region" description="Helical" evidence="1">
    <location>
        <begin position="327"/>
        <end position="346"/>
    </location>
</feature>
<dbReference type="RefSeq" id="WP_078664526.1">
    <property type="nucleotide sequence ID" value="NZ_FUXM01000003.1"/>
</dbReference>
<sequence>MARNGIIHYQYLFSRDEAEIVNLWQQLSNHQLGTESPPAWADLVNENELNLLKEIVIPAGRALLFEFETITIVVQWLEGSPAQLLPEVVTSPEDADYLLGQTTLVVAPAEELDLPRPLLQETATTVTKYGLLRHNYANRQHHYYHLLPVADRSLEPLALRDLPLLDLGFFCLNQELRLFKDQRKMITQDKREIDRRLASILHKQKQLEQQSEKEKSLFWEETLQELAQLYGTLGSNALVLKNIEATLQLDINRQSKILLRLTKESAGPKALLTDVLPEFSNQLKDFHNTSQQLQLSLQNAKAAIDVVQTQVELIHANETVLLQKEGLSLQVAAAFIEFIVVIYYSLSIWKTLTPETTFHHIPALLKLAVVVGFASAAVAVTHFSAEKFQGHSAARSKLRISLALLVALFGLMLFLSAIY</sequence>
<keyword evidence="1" id="KW-1133">Transmembrane helix</keyword>
<accession>A0A1T4M0Z6</accession>
<evidence type="ECO:0008006" key="4">
    <source>
        <dbReference type="Google" id="ProtNLM"/>
    </source>
</evidence>
<keyword evidence="1" id="KW-0472">Membrane</keyword>
<feature type="transmembrane region" description="Helical" evidence="1">
    <location>
        <begin position="400"/>
        <end position="418"/>
    </location>
</feature>
<protein>
    <recommendedName>
        <fullName evidence="4">CorA-like Mg2+ transporter protein</fullName>
    </recommendedName>
</protein>
<name>A0A1T4M0Z6_9FIRM</name>
<evidence type="ECO:0000256" key="1">
    <source>
        <dbReference type="SAM" id="Phobius"/>
    </source>
</evidence>
<organism evidence="2 3">
    <name type="scientific">Carboxydocella sporoproducens DSM 16521</name>
    <dbReference type="NCBI Taxonomy" id="1121270"/>
    <lineage>
        <taxon>Bacteria</taxon>
        <taxon>Bacillati</taxon>
        <taxon>Bacillota</taxon>
        <taxon>Clostridia</taxon>
        <taxon>Eubacteriales</taxon>
        <taxon>Clostridiales Family XVI. Incertae Sedis</taxon>
        <taxon>Carboxydocella</taxon>
    </lineage>
</organism>
<proteinExistence type="predicted"/>
<keyword evidence="3" id="KW-1185">Reference proteome</keyword>
<dbReference type="Proteomes" id="UP000189933">
    <property type="component" value="Unassembled WGS sequence"/>
</dbReference>
<keyword evidence="1" id="KW-0812">Transmembrane</keyword>
<evidence type="ECO:0000313" key="2">
    <source>
        <dbReference type="EMBL" id="SJZ60557.1"/>
    </source>
</evidence>
<dbReference type="EMBL" id="FUXM01000003">
    <property type="protein sequence ID" value="SJZ60557.1"/>
    <property type="molecule type" value="Genomic_DNA"/>
</dbReference>
<dbReference type="AlphaFoldDB" id="A0A1T4M0Z6"/>
<gene>
    <name evidence="2" type="ORF">SAMN02745885_00373</name>
</gene>
<evidence type="ECO:0000313" key="3">
    <source>
        <dbReference type="Proteomes" id="UP000189933"/>
    </source>
</evidence>
<feature type="transmembrane region" description="Helical" evidence="1">
    <location>
        <begin position="358"/>
        <end position="380"/>
    </location>
</feature>
<reference evidence="3" key="1">
    <citation type="submission" date="2017-02" db="EMBL/GenBank/DDBJ databases">
        <authorList>
            <person name="Varghese N."/>
            <person name="Submissions S."/>
        </authorList>
    </citation>
    <scope>NUCLEOTIDE SEQUENCE [LARGE SCALE GENOMIC DNA]</scope>
    <source>
        <strain evidence="3">DSM 16521</strain>
    </source>
</reference>
<dbReference type="OrthoDB" id="2078873at2"/>